<dbReference type="PANTHER" id="PTHR37819">
    <property type="entry name" value="PROTEIN PSIE"/>
    <property type="match status" value="1"/>
</dbReference>
<evidence type="ECO:0000256" key="9">
    <source>
        <dbReference type="SAM" id="Phobius"/>
    </source>
</evidence>
<dbReference type="Pfam" id="PF06146">
    <property type="entry name" value="PsiE"/>
    <property type="match status" value="1"/>
</dbReference>
<comment type="subcellular location">
    <subcellularLocation>
        <location evidence="1">Cell inner membrane</location>
        <topology evidence="1">Multi-pass membrane protein</topology>
    </subcellularLocation>
</comment>
<protein>
    <recommendedName>
        <fullName evidence="3">Protein PsiE</fullName>
    </recommendedName>
</protein>
<dbReference type="OrthoDB" id="9792470at2"/>
<evidence type="ECO:0000256" key="4">
    <source>
        <dbReference type="ARBA" id="ARBA00022475"/>
    </source>
</evidence>
<evidence type="ECO:0000313" key="10">
    <source>
        <dbReference type="EMBL" id="SHO56671.1"/>
    </source>
</evidence>
<feature type="transmembrane region" description="Helical" evidence="9">
    <location>
        <begin position="12"/>
        <end position="36"/>
    </location>
</feature>
<dbReference type="InterPro" id="IPR020948">
    <property type="entry name" value="P_starv_induced_PsiE-like"/>
</dbReference>
<reference evidence="11" key="1">
    <citation type="submission" date="2016-12" db="EMBL/GenBank/DDBJ databases">
        <authorList>
            <person name="Rodrigo-Torres L."/>
            <person name="Arahal R.D."/>
            <person name="Lucena T."/>
        </authorList>
    </citation>
    <scope>NUCLEOTIDE SEQUENCE [LARGE SCALE GENOMIC DNA]</scope>
</reference>
<keyword evidence="7 9" id="KW-0472">Membrane</keyword>
<dbReference type="Proteomes" id="UP000184600">
    <property type="component" value="Unassembled WGS sequence"/>
</dbReference>
<name>A0A1M7YVS0_9VIBR</name>
<evidence type="ECO:0000256" key="1">
    <source>
        <dbReference type="ARBA" id="ARBA00004429"/>
    </source>
</evidence>
<keyword evidence="4" id="KW-1003">Cell membrane</keyword>
<evidence type="ECO:0000256" key="6">
    <source>
        <dbReference type="ARBA" id="ARBA00022989"/>
    </source>
</evidence>
<feature type="transmembrane region" description="Helical" evidence="9">
    <location>
        <begin position="80"/>
        <end position="97"/>
    </location>
</feature>
<dbReference type="GO" id="GO:0016036">
    <property type="term" value="P:cellular response to phosphate starvation"/>
    <property type="evidence" value="ECO:0007669"/>
    <property type="project" value="InterPro"/>
</dbReference>
<comment type="similarity">
    <text evidence="2">Belongs to the PsiE family.</text>
</comment>
<feature type="transmembrane region" description="Helical" evidence="9">
    <location>
        <begin position="48"/>
        <end position="68"/>
    </location>
</feature>
<dbReference type="EMBL" id="FRFG01000027">
    <property type="protein sequence ID" value="SHO56671.1"/>
    <property type="molecule type" value="Genomic_DNA"/>
</dbReference>
<dbReference type="InterPro" id="IPR009315">
    <property type="entry name" value="P_starv_induced_PsiE"/>
</dbReference>
<evidence type="ECO:0000256" key="2">
    <source>
        <dbReference type="ARBA" id="ARBA00005632"/>
    </source>
</evidence>
<evidence type="ECO:0000256" key="5">
    <source>
        <dbReference type="ARBA" id="ARBA00022692"/>
    </source>
</evidence>
<keyword evidence="11" id="KW-1185">Reference proteome</keyword>
<keyword evidence="6 9" id="KW-1133">Transmembrane helix</keyword>
<feature type="region of interest" description="Disordered" evidence="8">
    <location>
        <begin position="150"/>
        <end position="205"/>
    </location>
</feature>
<evidence type="ECO:0000256" key="3">
    <source>
        <dbReference type="ARBA" id="ARBA00021903"/>
    </source>
</evidence>
<proteinExistence type="inferred from homology"/>
<dbReference type="AlphaFoldDB" id="A0A1M7YVS0"/>
<organism evidence="10 11">
    <name type="scientific">Vibrio quintilis</name>
    <dbReference type="NCBI Taxonomy" id="1117707"/>
    <lineage>
        <taxon>Bacteria</taxon>
        <taxon>Pseudomonadati</taxon>
        <taxon>Pseudomonadota</taxon>
        <taxon>Gammaproteobacteria</taxon>
        <taxon>Vibrionales</taxon>
        <taxon>Vibrionaceae</taxon>
        <taxon>Vibrio</taxon>
    </lineage>
</organism>
<evidence type="ECO:0000256" key="8">
    <source>
        <dbReference type="SAM" id="MobiDB-lite"/>
    </source>
</evidence>
<evidence type="ECO:0000256" key="7">
    <source>
        <dbReference type="ARBA" id="ARBA00023136"/>
    </source>
</evidence>
<gene>
    <name evidence="10" type="ORF">VQ7734_02440</name>
</gene>
<evidence type="ECO:0000313" key="11">
    <source>
        <dbReference type="Proteomes" id="UP000184600"/>
    </source>
</evidence>
<keyword evidence="5 9" id="KW-0812">Transmembrane</keyword>
<sequence>MSSSLSKRYTQVFLKIYYIIEAILLVAIMLSTLFAIGNEFHHVFTARAVLLTDILLMFIYLEVLSMVQQFVSYGKIPVRYPIYIAIMAIARYITLGMKELDGIFVVWLSLAALILAMATLVIRFGHHYWPYKPTRSGFAAFFESKLNNNNEEKTSESPLRQSSRDTHQSQTHQKNAHQGDYPPDNAALQGNTPQSAAQQESGKEK</sequence>
<accession>A0A1M7YVS0</accession>
<feature type="compositionally biased region" description="Polar residues" evidence="8">
    <location>
        <begin position="188"/>
        <end position="205"/>
    </location>
</feature>
<dbReference type="PANTHER" id="PTHR37819:SF1">
    <property type="entry name" value="PROTEIN PSIE"/>
    <property type="match status" value="1"/>
</dbReference>
<dbReference type="STRING" id="1117707.VQ7734_02440"/>
<feature type="transmembrane region" description="Helical" evidence="9">
    <location>
        <begin position="103"/>
        <end position="125"/>
    </location>
</feature>
<dbReference type="GO" id="GO:0005886">
    <property type="term" value="C:plasma membrane"/>
    <property type="evidence" value="ECO:0007669"/>
    <property type="project" value="UniProtKB-SubCell"/>
</dbReference>